<keyword evidence="12" id="KW-1185">Reference proteome</keyword>
<evidence type="ECO:0000256" key="7">
    <source>
        <dbReference type="RuleBase" id="RU000688"/>
    </source>
</evidence>
<evidence type="ECO:0000256" key="9">
    <source>
        <dbReference type="SAM" id="Phobius"/>
    </source>
</evidence>
<evidence type="ECO:0000256" key="5">
    <source>
        <dbReference type="ARBA" id="ARBA00023136"/>
    </source>
</evidence>
<evidence type="ECO:0000256" key="6">
    <source>
        <dbReference type="ARBA" id="ARBA00023170"/>
    </source>
</evidence>
<dbReference type="GO" id="GO:0005886">
    <property type="term" value="C:plasma membrane"/>
    <property type="evidence" value="ECO:0007669"/>
    <property type="project" value="UniProtKB-SubCell"/>
</dbReference>
<dbReference type="PANTHER" id="PTHR24241">
    <property type="entry name" value="NEUROPEPTIDE RECEPTOR-RELATED G-PROTEIN COUPLED RECEPTOR"/>
    <property type="match status" value="1"/>
</dbReference>
<evidence type="ECO:0000256" key="2">
    <source>
        <dbReference type="ARBA" id="ARBA00022475"/>
    </source>
</evidence>
<feature type="transmembrane region" description="Helical" evidence="9">
    <location>
        <begin position="318"/>
        <end position="337"/>
    </location>
</feature>
<dbReference type="InterPro" id="IPR017452">
    <property type="entry name" value="GPCR_Rhodpsn_7TM"/>
</dbReference>
<dbReference type="PROSITE" id="PS00237">
    <property type="entry name" value="G_PROTEIN_RECEP_F1_1"/>
    <property type="match status" value="1"/>
</dbReference>
<keyword evidence="7" id="KW-0297">G-protein coupled receptor</keyword>
<dbReference type="Proteomes" id="UP000812440">
    <property type="component" value="Unassembled WGS sequence"/>
</dbReference>
<evidence type="ECO:0000256" key="1">
    <source>
        <dbReference type="ARBA" id="ARBA00004651"/>
    </source>
</evidence>
<comment type="caution">
    <text evidence="11">The sequence shown here is derived from an EMBL/GenBank/DDBJ whole genome shotgun (WGS) entry which is preliminary data.</text>
</comment>
<evidence type="ECO:0000313" key="11">
    <source>
        <dbReference type="EMBL" id="KAG8429166.1"/>
    </source>
</evidence>
<keyword evidence="6 7" id="KW-0675">Receptor</keyword>
<dbReference type="EMBL" id="JAACNH010012425">
    <property type="protein sequence ID" value="KAG8429166.1"/>
    <property type="molecule type" value="Genomic_DNA"/>
</dbReference>
<organism evidence="11 12">
    <name type="scientific">Hymenochirus boettgeri</name>
    <name type="common">Congo dwarf clawed frog</name>
    <dbReference type="NCBI Taxonomy" id="247094"/>
    <lineage>
        <taxon>Eukaryota</taxon>
        <taxon>Metazoa</taxon>
        <taxon>Chordata</taxon>
        <taxon>Craniata</taxon>
        <taxon>Vertebrata</taxon>
        <taxon>Euteleostomi</taxon>
        <taxon>Amphibia</taxon>
        <taxon>Batrachia</taxon>
        <taxon>Anura</taxon>
        <taxon>Pipoidea</taxon>
        <taxon>Pipidae</taxon>
        <taxon>Pipinae</taxon>
        <taxon>Hymenochirus</taxon>
    </lineage>
</organism>
<keyword evidence="3 7" id="KW-0812">Transmembrane</keyword>
<evidence type="ECO:0000256" key="4">
    <source>
        <dbReference type="ARBA" id="ARBA00022989"/>
    </source>
</evidence>
<keyword evidence="5 9" id="KW-0472">Membrane</keyword>
<evidence type="ECO:0000256" key="3">
    <source>
        <dbReference type="ARBA" id="ARBA00022692"/>
    </source>
</evidence>
<accession>A0A8T2IG55</accession>
<evidence type="ECO:0000259" key="10">
    <source>
        <dbReference type="PROSITE" id="PS50262"/>
    </source>
</evidence>
<reference evidence="11" key="1">
    <citation type="thesis" date="2020" institute="ProQuest LLC" country="789 East Eisenhower Parkway, Ann Arbor, MI, USA">
        <title>Comparative Genomics and Chromosome Evolution.</title>
        <authorList>
            <person name="Mudd A.B."/>
        </authorList>
    </citation>
    <scope>NUCLEOTIDE SEQUENCE</scope>
    <source>
        <strain evidence="11">Female2</strain>
        <tissue evidence="11">Blood</tissue>
    </source>
</reference>
<feature type="transmembrane region" description="Helical" evidence="9">
    <location>
        <begin position="47"/>
        <end position="66"/>
    </location>
</feature>
<sequence length="413" mass="46496">MEGSLLFRSFSRESNCSQGEIDLPTDGSLKEKSLNAEPPDYNRQLRIISMTVIFGVALVGNTLVLYKILSGKEKKRKVNILITHLALADLYVSILTLLSQIIWEMLEDQWLLGDGACRVFKVLQVSGLMASSNMIALIALERHHAILYPLSSPIPAHIFAGSAWLLAFLLSVPQAFVFKVYQTEQGHRCQSTFRYLPRWHFQVYIIYSSVTVFFLPFCILCVAYAGILWVIWRKGKVKRTCKTFNGTSPDQGRCGELSRRPLKLIAINSLIPRAKIKTLKMTLVIIILFIVCGLPYFVVEMKVAFASVTGLDQQVMAVLGIFVVTNSAVNPYVYLFFRSNNIFLRKLEKKVCFTCCLRDYRDLSLQRDPFPSFAPTPKKEPSSTSTSEVEASSALPRLIGNWDRGASSCESCM</sequence>
<comment type="subcellular location">
    <subcellularLocation>
        <location evidence="1">Cell membrane</location>
        <topology evidence="1">Multi-pass membrane protein</topology>
    </subcellularLocation>
</comment>
<name>A0A8T2IG55_9PIPI</name>
<feature type="region of interest" description="Disordered" evidence="8">
    <location>
        <begin position="371"/>
        <end position="393"/>
    </location>
</feature>
<dbReference type="InterPro" id="IPR000276">
    <property type="entry name" value="GPCR_Rhodpsn"/>
</dbReference>
<dbReference type="GO" id="GO:0004930">
    <property type="term" value="F:G protein-coupled receptor activity"/>
    <property type="evidence" value="ECO:0007669"/>
    <property type="project" value="UniProtKB-KW"/>
</dbReference>
<feature type="transmembrane region" description="Helical" evidence="9">
    <location>
        <begin position="78"/>
        <end position="102"/>
    </location>
</feature>
<feature type="compositionally biased region" description="Low complexity" evidence="8">
    <location>
        <begin position="382"/>
        <end position="393"/>
    </location>
</feature>
<dbReference type="GO" id="GO:0042277">
    <property type="term" value="F:peptide binding"/>
    <property type="evidence" value="ECO:0007669"/>
    <property type="project" value="TreeGrafter"/>
</dbReference>
<dbReference type="FunFam" id="1.20.1070.10:FF:000458">
    <property type="entry name" value="G protein-coupled receptor 150"/>
    <property type="match status" value="1"/>
</dbReference>
<dbReference type="OrthoDB" id="5987909at2759"/>
<dbReference type="Gene3D" id="1.20.1070.10">
    <property type="entry name" value="Rhodopsin 7-helix transmembrane proteins"/>
    <property type="match status" value="1"/>
</dbReference>
<dbReference type="GO" id="GO:0032870">
    <property type="term" value="P:cellular response to hormone stimulus"/>
    <property type="evidence" value="ECO:0007669"/>
    <property type="project" value="TreeGrafter"/>
</dbReference>
<feature type="transmembrane region" description="Helical" evidence="9">
    <location>
        <begin position="122"/>
        <end position="140"/>
    </location>
</feature>
<keyword evidence="4 9" id="KW-1133">Transmembrane helix</keyword>
<comment type="similarity">
    <text evidence="7">Belongs to the G-protein coupled receptor 1 family.</text>
</comment>
<evidence type="ECO:0000256" key="8">
    <source>
        <dbReference type="SAM" id="MobiDB-lite"/>
    </source>
</evidence>
<dbReference type="PANTHER" id="PTHR24241:SF83">
    <property type="entry name" value="G-PROTEIN COUPLED RECEPTOR 150-RELATED"/>
    <property type="match status" value="1"/>
</dbReference>
<dbReference type="AlphaFoldDB" id="A0A8T2IG55"/>
<dbReference type="SUPFAM" id="SSF81321">
    <property type="entry name" value="Family A G protein-coupled receptor-like"/>
    <property type="match status" value="1"/>
</dbReference>
<keyword evidence="2" id="KW-1003">Cell membrane</keyword>
<feature type="transmembrane region" description="Helical" evidence="9">
    <location>
        <begin position="279"/>
        <end position="298"/>
    </location>
</feature>
<proteinExistence type="inferred from homology"/>
<dbReference type="PRINTS" id="PR00237">
    <property type="entry name" value="GPCRRHODOPSN"/>
</dbReference>
<keyword evidence="7" id="KW-0807">Transducer</keyword>
<gene>
    <name evidence="11" type="ORF">GDO86_018157</name>
</gene>
<dbReference type="Pfam" id="PF00001">
    <property type="entry name" value="7tm_1"/>
    <property type="match status" value="1"/>
</dbReference>
<protein>
    <recommendedName>
        <fullName evidence="10">G-protein coupled receptors family 1 profile domain-containing protein</fullName>
    </recommendedName>
</protein>
<feature type="domain" description="G-protein coupled receptors family 1 profile" evidence="10">
    <location>
        <begin position="60"/>
        <end position="334"/>
    </location>
</feature>
<feature type="transmembrane region" description="Helical" evidence="9">
    <location>
        <begin position="204"/>
        <end position="232"/>
    </location>
</feature>
<evidence type="ECO:0000313" key="12">
    <source>
        <dbReference type="Proteomes" id="UP000812440"/>
    </source>
</evidence>
<dbReference type="PROSITE" id="PS50262">
    <property type="entry name" value="G_PROTEIN_RECEP_F1_2"/>
    <property type="match status" value="1"/>
</dbReference>
<feature type="transmembrane region" description="Helical" evidence="9">
    <location>
        <begin position="152"/>
        <end position="172"/>
    </location>
</feature>